<comment type="caution">
    <text evidence="4">The sequence shown here is derived from an EMBL/GenBank/DDBJ whole genome shotgun (WGS) entry which is preliminary data.</text>
</comment>
<reference evidence="4 5" key="1">
    <citation type="submission" date="2016-09" db="EMBL/GenBank/DDBJ databases">
        <title>Genome-resolved meta-omics ties microbial dynamics to process performance in biotechnology for thiocyanate degradation.</title>
        <authorList>
            <person name="Kantor R.S."/>
            <person name="Huddy R.J."/>
            <person name="Iyer R."/>
            <person name="Thomas B.C."/>
            <person name="Brown C.T."/>
            <person name="Anantharaman K."/>
            <person name="Tringe S."/>
            <person name="Hettich R.L."/>
            <person name="Harrison S.T."/>
            <person name="Banfield J.F."/>
        </authorList>
    </citation>
    <scope>NUCLEOTIDE SEQUENCE [LARGE SCALE GENOMIC DNA]</scope>
    <source>
        <strain evidence="4">59-99</strain>
    </source>
</reference>
<dbReference type="CDD" id="cd05637">
    <property type="entry name" value="SIS_PGI_PMI_2"/>
    <property type="match status" value="1"/>
</dbReference>
<evidence type="ECO:0000256" key="1">
    <source>
        <dbReference type="ARBA" id="ARBA00010523"/>
    </source>
</evidence>
<dbReference type="Proteomes" id="UP000184233">
    <property type="component" value="Unassembled WGS sequence"/>
</dbReference>
<dbReference type="GO" id="GO:0004347">
    <property type="term" value="F:glucose-6-phosphate isomerase activity"/>
    <property type="evidence" value="ECO:0007669"/>
    <property type="project" value="InterPro"/>
</dbReference>
<dbReference type="Gene3D" id="3.40.50.10490">
    <property type="entry name" value="Glucose-6-phosphate isomerase like protein, domain 1"/>
    <property type="match status" value="2"/>
</dbReference>
<organism evidence="4 5">
    <name type="scientific">Candidatus Kapaibacterium thiocyanatum</name>
    <dbReference type="NCBI Taxonomy" id="1895771"/>
    <lineage>
        <taxon>Bacteria</taxon>
        <taxon>Pseudomonadati</taxon>
        <taxon>Candidatus Kapaibacteriota</taxon>
        <taxon>Candidatus Kapaibacteriia</taxon>
        <taxon>Candidatus Kapaibacteriales</taxon>
        <taxon>Candidatus Kapaibacteriaceae</taxon>
        <taxon>Candidatus Kapaibacterium</taxon>
    </lineage>
</organism>
<dbReference type="InterPro" id="IPR046348">
    <property type="entry name" value="SIS_dom_sf"/>
</dbReference>
<dbReference type="GO" id="GO:0005975">
    <property type="term" value="P:carbohydrate metabolic process"/>
    <property type="evidence" value="ECO:0007669"/>
    <property type="project" value="InterPro"/>
</dbReference>
<dbReference type="STRING" id="1895771.BGO89_09580"/>
<dbReference type="CDD" id="cd05017">
    <property type="entry name" value="SIS_PGI_PMI_1"/>
    <property type="match status" value="1"/>
</dbReference>
<dbReference type="GO" id="GO:1901135">
    <property type="term" value="P:carbohydrate derivative metabolic process"/>
    <property type="evidence" value="ECO:0007669"/>
    <property type="project" value="InterPro"/>
</dbReference>
<protein>
    <submittedName>
        <fullName evidence="4">Bifunctional phosphoglucose/phosphomannose isomerase</fullName>
    </submittedName>
</protein>
<dbReference type="SUPFAM" id="SSF53697">
    <property type="entry name" value="SIS domain"/>
    <property type="match status" value="1"/>
</dbReference>
<keyword evidence="2 4" id="KW-0413">Isomerase</keyword>
<name>A0A1M3KWI5_9BACT</name>
<evidence type="ECO:0000259" key="3">
    <source>
        <dbReference type="Pfam" id="PF10432"/>
    </source>
</evidence>
<dbReference type="NCBIfam" id="NF006426">
    <property type="entry name" value="PRK08674.1-6"/>
    <property type="match status" value="1"/>
</dbReference>
<dbReference type="GO" id="GO:0004476">
    <property type="term" value="F:mannose-6-phosphate isomerase activity"/>
    <property type="evidence" value="ECO:0007669"/>
    <property type="project" value="InterPro"/>
</dbReference>
<feature type="domain" description="Bifunctional glucose-6-phosphate/mannose-6-phosphate isomerase C-terminal" evidence="3">
    <location>
        <begin position="203"/>
        <end position="353"/>
    </location>
</feature>
<sequence>MPAHKVPSVDKSNMFEVLYNVPDQIREAVAIGEQAPLFAKKAASNRYAIFGLGGSAIGGDLLRSYAAATPGADHLMLSVHRGYTVPGWVDAATNVVCSSYSGDTEETLSAYAAVVKKTQRILCISTGGRISTKAAKAGYPLVTVPKGYQPRCALAYSFFPLLTIMGRSGAFEPKAVKASNKGVAELLESIEALRDLFASTSPKNPAFVLAKKLHGTFPVIYSASERMDAVNLRWRGQIQENSKQVAFGHVLPEMNHNEINGWQHPRGLTKQFSVVLLRDIDDHKRVQLRFDALKEIIRKNVKNIMTVEGVGSTLLSRMFTAIYLGDWMSWHLAILNNVDPTPVPVIQQLKARLAEV</sequence>
<dbReference type="GO" id="GO:0097367">
    <property type="term" value="F:carbohydrate derivative binding"/>
    <property type="evidence" value="ECO:0007669"/>
    <property type="project" value="InterPro"/>
</dbReference>
<dbReference type="EMBL" id="MKVH01000024">
    <property type="protein sequence ID" value="OJX56772.1"/>
    <property type="molecule type" value="Genomic_DNA"/>
</dbReference>
<evidence type="ECO:0000313" key="4">
    <source>
        <dbReference type="EMBL" id="OJX56772.1"/>
    </source>
</evidence>
<proteinExistence type="inferred from homology"/>
<dbReference type="InterPro" id="IPR019490">
    <property type="entry name" value="Glu6P/Mann6P_isomerase_C"/>
</dbReference>
<evidence type="ECO:0000256" key="2">
    <source>
        <dbReference type="ARBA" id="ARBA00023235"/>
    </source>
</evidence>
<dbReference type="Pfam" id="PF10432">
    <property type="entry name" value="bact-PGI_C"/>
    <property type="match status" value="1"/>
</dbReference>
<dbReference type="InterPro" id="IPR035484">
    <property type="entry name" value="SIS_PGI/PMI_1"/>
</dbReference>
<gene>
    <name evidence="4" type="ORF">BGO89_09580</name>
</gene>
<dbReference type="AlphaFoldDB" id="A0A1M3KWI5"/>
<comment type="similarity">
    <text evidence="1">Belongs to the PGI/PMI family.</text>
</comment>
<evidence type="ECO:0000313" key="5">
    <source>
        <dbReference type="Proteomes" id="UP000184233"/>
    </source>
</evidence>
<dbReference type="NCBIfam" id="TIGR02128">
    <property type="entry name" value="G6PI_arch"/>
    <property type="match status" value="1"/>
</dbReference>
<accession>A0A1M3KWI5</accession>